<dbReference type="Proteomes" id="UP001597018">
    <property type="component" value="Unassembled WGS sequence"/>
</dbReference>
<dbReference type="InterPro" id="IPR045864">
    <property type="entry name" value="aa-tRNA-synth_II/BPL/LPL"/>
</dbReference>
<dbReference type="InterPro" id="IPR004143">
    <property type="entry name" value="BPL_LPL_catalytic"/>
</dbReference>
<dbReference type="GO" id="GO:0016874">
    <property type="term" value="F:ligase activity"/>
    <property type="evidence" value="ECO:0007669"/>
    <property type="project" value="UniProtKB-KW"/>
</dbReference>
<comment type="caution">
    <text evidence="2">The sequence shown here is derived from an EMBL/GenBank/DDBJ whole genome shotgun (WGS) entry which is preliminary data.</text>
</comment>
<sequence>MQLFREALGGDPALDVAAANAMVRRVGKGESGAAVRVYRPRGRVVAFGRRDALRPGFAAAAGAARDAGFTPVLRAPGGLAVAYTERSLVVDHVSPDPGRLSGMDERFREYGELWAEVLRGLGVDARVGAVPGEYCPGAYSVNARGTVKLVGTAQRVIRGAWLFSAVAIFDDAEVLRPLLAEVYHHLERPFDTASVGAIRDEAAGLSLDVVEHAVLAAYDERFGLAPGCLDDRTRTAAEELLADHRVA</sequence>
<dbReference type="Pfam" id="PF21948">
    <property type="entry name" value="LplA-B_cat"/>
    <property type="match status" value="1"/>
</dbReference>
<reference evidence="3" key="1">
    <citation type="journal article" date="2019" name="Int. J. Syst. Evol. Microbiol.">
        <title>The Global Catalogue of Microorganisms (GCM) 10K type strain sequencing project: providing services to taxonomists for standard genome sequencing and annotation.</title>
        <authorList>
            <consortium name="The Broad Institute Genomics Platform"/>
            <consortium name="The Broad Institute Genome Sequencing Center for Infectious Disease"/>
            <person name="Wu L."/>
            <person name="Ma J."/>
        </authorList>
    </citation>
    <scope>NUCLEOTIDE SEQUENCE [LARGE SCALE GENOMIC DNA]</scope>
    <source>
        <strain evidence="3">CCUG 56401</strain>
    </source>
</reference>
<evidence type="ECO:0000313" key="3">
    <source>
        <dbReference type="Proteomes" id="UP001597018"/>
    </source>
</evidence>
<evidence type="ECO:0000313" key="2">
    <source>
        <dbReference type="EMBL" id="MFD0922654.1"/>
    </source>
</evidence>
<dbReference type="EMBL" id="JBHTIW010000023">
    <property type="protein sequence ID" value="MFD0922654.1"/>
    <property type="molecule type" value="Genomic_DNA"/>
</dbReference>
<keyword evidence="3" id="KW-1185">Reference proteome</keyword>
<feature type="domain" description="BPL/LPL catalytic" evidence="1">
    <location>
        <begin position="11"/>
        <end position="217"/>
    </location>
</feature>
<dbReference type="Gene3D" id="3.30.930.10">
    <property type="entry name" value="Bira Bifunctional Protein, Domain 2"/>
    <property type="match status" value="1"/>
</dbReference>
<keyword evidence="2" id="KW-0436">Ligase</keyword>
<evidence type="ECO:0000259" key="1">
    <source>
        <dbReference type="Pfam" id="PF21948"/>
    </source>
</evidence>
<name>A0ABW3FXP2_9PSEU</name>
<dbReference type="RefSeq" id="WP_263253475.1">
    <property type="nucleotide sequence ID" value="NZ_BAABLT010000042.1"/>
</dbReference>
<gene>
    <name evidence="2" type="ORF">ACFQ16_23155</name>
</gene>
<accession>A0ABW3FXP2</accession>
<proteinExistence type="predicted"/>
<dbReference type="SUPFAM" id="SSF55681">
    <property type="entry name" value="Class II aaRS and biotin synthetases"/>
    <property type="match status" value="1"/>
</dbReference>
<organism evidence="2 3">
    <name type="scientific">Saccharopolyspora rosea</name>
    <dbReference type="NCBI Taxonomy" id="524884"/>
    <lineage>
        <taxon>Bacteria</taxon>
        <taxon>Bacillati</taxon>
        <taxon>Actinomycetota</taxon>
        <taxon>Actinomycetes</taxon>
        <taxon>Pseudonocardiales</taxon>
        <taxon>Pseudonocardiaceae</taxon>
        <taxon>Saccharopolyspora</taxon>
    </lineage>
</organism>
<protein>
    <submittedName>
        <fullName evidence="2">Biotin/lipoate A/B protein ligase family protein</fullName>
    </submittedName>
</protein>